<organism evidence="2 3">
    <name type="scientific">Ridgeia piscesae</name>
    <name type="common">Tubeworm</name>
    <dbReference type="NCBI Taxonomy" id="27915"/>
    <lineage>
        <taxon>Eukaryota</taxon>
        <taxon>Metazoa</taxon>
        <taxon>Spiralia</taxon>
        <taxon>Lophotrochozoa</taxon>
        <taxon>Annelida</taxon>
        <taxon>Polychaeta</taxon>
        <taxon>Sedentaria</taxon>
        <taxon>Canalipalpata</taxon>
        <taxon>Sabellida</taxon>
        <taxon>Siboglinidae</taxon>
        <taxon>Ridgeia</taxon>
    </lineage>
</organism>
<dbReference type="InterPro" id="IPR000884">
    <property type="entry name" value="TSP1_rpt"/>
</dbReference>
<dbReference type="EMBL" id="JAODUO010000804">
    <property type="protein sequence ID" value="KAK2174412.1"/>
    <property type="molecule type" value="Genomic_DNA"/>
</dbReference>
<dbReference type="Gene3D" id="2.20.100.10">
    <property type="entry name" value="Thrombospondin type-1 (TSP1) repeat"/>
    <property type="match status" value="1"/>
</dbReference>
<gene>
    <name evidence="2" type="ORF">NP493_806g01000</name>
</gene>
<dbReference type="Pfam" id="PF00090">
    <property type="entry name" value="TSP_1"/>
    <property type="match status" value="1"/>
</dbReference>
<name>A0AAD9NL81_RIDPI</name>
<keyword evidence="3" id="KW-1185">Reference proteome</keyword>
<feature type="signal peptide" evidence="1">
    <location>
        <begin position="1"/>
        <end position="24"/>
    </location>
</feature>
<evidence type="ECO:0000313" key="3">
    <source>
        <dbReference type="Proteomes" id="UP001209878"/>
    </source>
</evidence>
<accession>A0AAD9NL81</accession>
<dbReference type="AlphaFoldDB" id="A0AAD9NL81"/>
<evidence type="ECO:0000256" key="1">
    <source>
        <dbReference type="SAM" id="SignalP"/>
    </source>
</evidence>
<reference evidence="2" key="1">
    <citation type="journal article" date="2023" name="Mol. Biol. Evol.">
        <title>Third-Generation Sequencing Reveals the Adaptive Role of the Epigenome in Three Deep-Sea Polychaetes.</title>
        <authorList>
            <person name="Perez M."/>
            <person name="Aroh O."/>
            <person name="Sun Y."/>
            <person name="Lan Y."/>
            <person name="Juniper S.K."/>
            <person name="Young C.R."/>
            <person name="Angers B."/>
            <person name="Qian P.Y."/>
        </authorList>
    </citation>
    <scope>NUCLEOTIDE SEQUENCE</scope>
    <source>
        <strain evidence="2">R07B-5</strain>
    </source>
</reference>
<protein>
    <submittedName>
        <fullName evidence="2">Uncharacterized protein</fullName>
    </submittedName>
</protein>
<dbReference type="SUPFAM" id="SSF82895">
    <property type="entry name" value="TSP-1 type 1 repeat"/>
    <property type="match status" value="1"/>
</dbReference>
<keyword evidence="1" id="KW-0732">Signal</keyword>
<dbReference type="Proteomes" id="UP001209878">
    <property type="component" value="Unassembled WGS sequence"/>
</dbReference>
<feature type="chain" id="PRO_5042036397" evidence="1">
    <location>
        <begin position="25"/>
        <end position="71"/>
    </location>
</feature>
<proteinExistence type="predicted"/>
<comment type="caution">
    <text evidence="2">The sequence shown here is derived from an EMBL/GenBank/DDBJ whole genome shotgun (WGS) entry which is preliminary data.</text>
</comment>
<evidence type="ECO:0000313" key="2">
    <source>
        <dbReference type="EMBL" id="KAK2174412.1"/>
    </source>
</evidence>
<dbReference type="PROSITE" id="PS50092">
    <property type="entry name" value="TSP1"/>
    <property type="match status" value="1"/>
</dbReference>
<dbReference type="InterPro" id="IPR036383">
    <property type="entry name" value="TSP1_rpt_sf"/>
</dbReference>
<sequence length="71" mass="7687">MVSSSRPALLALSLIVVFFDIGAALDGHPFENVPWSECDAPCGGGNRSRYIKNPDRGQQIECNMQSCDEGD</sequence>